<dbReference type="PROSITE" id="PS51795">
    <property type="entry name" value="ZF_FLZ"/>
    <property type="match status" value="1"/>
</dbReference>
<feature type="zinc finger region" description="FLZ-type" evidence="6">
    <location>
        <begin position="99"/>
        <end position="143"/>
    </location>
</feature>
<evidence type="ECO:0000256" key="7">
    <source>
        <dbReference type="SAM" id="MobiDB-lite"/>
    </source>
</evidence>
<feature type="compositionally biased region" description="Basic and acidic residues" evidence="7">
    <location>
        <begin position="134"/>
        <end position="146"/>
    </location>
</feature>
<dbReference type="GO" id="GO:0008270">
    <property type="term" value="F:zinc ion binding"/>
    <property type="evidence" value="ECO:0007669"/>
    <property type="project" value="UniProtKB-KW"/>
</dbReference>
<protein>
    <recommendedName>
        <fullName evidence="8">FLZ-type domain-containing protein</fullName>
    </recommendedName>
</protein>
<feature type="domain" description="FLZ-type" evidence="8">
    <location>
        <begin position="99"/>
        <end position="143"/>
    </location>
</feature>
<dbReference type="OMA" id="MEHDEGK"/>
<evidence type="ECO:0000313" key="9">
    <source>
        <dbReference type="EMBL" id="KCW62153.1"/>
    </source>
</evidence>
<dbReference type="EMBL" id="KK198760">
    <property type="protein sequence ID" value="KCW62153.1"/>
    <property type="molecule type" value="Genomic_DNA"/>
</dbReference>
<keyword evidence="3" id="KW-0963">Cytoplasm</keyword>
<dbReference type="GO" id="GO:0005634">
    <property type="term" value="C:nucleus"/>
    <property type="evidence" value="ECO:0007669"/>
    <property type="project" value="EnsemblPlants"/>
</dbReference>
<keyword evidence="4" id="KW-0479">Metal-binding</keyword>
<dbReference type="GO" id="GO:0009744">
    <property type="term" value="P:response to sucrose"/>
    <property type="evidence" value="ECO:0007669"/>
    <property type="project" value="EnsemblPlants"/>
</dbReference>
<sequence length="164" mass="18280">MLLGKRPRHRIQRTTSVTSITVVDLEVDDEQELPSGDARQDPPGEGGPPLSAVAPDHRYDGEDGENINVDGFGPYDPQSSFLALVSPRNYSSMEAEGAHFLNTCGLCKRRLFPGRDIYMYRGDTAFCSLECREQQMKEDEKKEKHSNPNVAANSRRQGRKASPI</sequence>
<reference evidence="9" key="1">
    <citation type="submission" date="2013-07" db="EMBL/GenBank/DDBJ databases">
        <title>The genome of Eucalyptus grandis.</title>
        <authorList>
            <person name="Schmutz J."/>
            <person name="Hayes R."/>
            <person name="Myburg A."/>
            <person name="Tuskan G."/>
            <person name="Grattapaglia D."/>
            <person name="Rokhsar D.S."/>
        </authorList>
    </citation>
    <scope>NUCLEOTIDE SEQUENCE</scope>
    <source>
        <tissue evidence="9">Leaf extractions</tissue>
    </source>
</reference>
<dbReference type="InParanoid" id="A0A059B7P6"/>
<feature type="region of interest" description="Disordered" evidence="7">
    <location>
        <begin position="134"/>
        <end position="164"/>
    </location>
</feature>
<keyword evidence="5" id="KW-0862">Zinc</keyword>
<evidence type="ECO:0000256" key="2">
    <source>
        <dbReference type="ARBA" id="ARBA00009374"/>
    </source>
</evidence>
<dbReference type="Pfam" id="PF04570">
    <property type="entry name" value="zf-FLZ"/>
    <property type="match status" value="1"/>
</dbReference>
<dbReference type="eggNOG" id="ENOG502RZVC">
    <property type="taxonomic scope" value="Eukaryota"/>
</dbReference>
<evidence type="ECO:0000256" key="1">
    <source>
        <dbReference type="ARBA" id="ARBA00004496"/>
    </source>
</evidence>
<dbReference type="PANTHER" id="PTHR33059">
    <property type="entry name" value="FCS-LIKE ZINC FINGER 5"/>
    <property type="match status" value="1"/>
</dbReference>
<evidence type="ECO:0000256" key="4">
    <source>
        <dbReference type="ARBA" id="ARBA00022723"/>
    </source>
</evidence>
<dbReference type="GO" id="GO:0005737">
    <property type="term" value="C:cytoplasm"/>
    <property type="evidence" value="ECO:0007669"/>
    <property type="project" value="UniProtKB-SubCell"/>
</dbReference>
<dbReference type="PANTHER" id="PTHR33059:SF76">
    <property type="entry name" value="FCS-LIKE ZINC FINGER 7"/>
    <property type="match status" value="1"/>
</dbReference>
<dbReference type="Gramene" id="KCW62153">
    <property type="protein sequence ID" value="KCW62153"/>
    <property type="gene ID" value="EUGRSUZ_H04814"/>
</dbReference>
<evidence type="ECO:0000256" key="5">
    <source>
        <dbReference type="ARBA" id="ARBA00022771"/>
    </source>
</evidence>
<dbReference type="STRING" id="71139.A0A059B7P6"/>
<evidence type="ECO:0000256" key="3">
    <source>
        <dbReference type="ARBA" id="ARBA00022490"/>
    </source>
</evidence>
<gene>
    <name evidence="9" type="ORF">EUGRSUZ_H04814</name>
</gene>
<dbReference type="KEGG" id="egr:104415811"/>
<dbReference type="GO" id="GO:0009749">
    <property type="term" value="P:response to glucose"/>
    <property type="evidence" value="ECO:0007669"/>
    <property type="project" value="EnsemblPlants"/>
</dbReference>
<accession>A0A059B7P6</accession>
<evidence type="ECO:0000256" key="6">
    <source>
        <dbReference type="PROSITE-ProRule" id="PRU01131"/>
    </source>
</evidence>
<dbReference type="GO" id="GO:0019900">
    <property type="term" value="F:kinase binding"/>
    <property type="evidence" value="ECO:0007669"/>
    <property type="project" value="EnsemblPlants"/>
</dbReference>
<dbReference type="AlphaFoldDB" id="A0A059B7P6"/>
<name>A0A059B7P6_EUCGR</name>
<feature type="region of interest" description="Disordered" evidence="7">
    <location>
        <begin position="22"/>
        <end position="72"/>
    </location>
</feature>
<dbReference type="InterPro" id="IPR007650">
    <property type="entry name" value="Zf-FLZ_dom"/>
</dbReference>
<comment type="similarity">
    <text evidence="2">Belongs to the FLZ family.</text>
</comment>
<dbReference type="OrthoDB" id="1925036at2759"/>
<evidence type="ECO:0000259" key="8">
    <source>
        <dbReference type="PROSITE" id="PS51795"/>
    </source>
</evidence>
<proteinExistence type="inferred from homology"/>
<keyword evidence="5" id="KW-0863">Zinc-finger</keyword>
<comment type="subcellular location">
    <subcellularLocation>
        <location evidence="1">Cytoplasm</location>
    </subcellularLocation>
</comment>
<organism evidence="9">
    <name type="scientific">Eucalyptus grandis</name>
    <name type="common">Flooded gum</name>
    <dbReference type="NCBI Taxonomy" id="71139"/>
    <lineage>
        <taxon>Eukaryota</taxon>
        <taxon>Viridiplantae</taxon>
        <taxon>Streptophyta</taxon>
        <taxon>Embryophyta</taxon>
        <taxon>Tracheophyta</taxon>
        <taxon>Spermatophyta</taxon>
        <taxon>Magnoliopsida</taxon>
        <taxon>eudicotyledons</taxon>
        <taxon>Gunneridae</taxon>
        <taxon>Pentapetalae</taxon>
        <taxon>rosids</taxon>
        <taxon>malvids</taxon>
        <taxon>Myrtales</taxon>
        <taxon>Myrtaceae</taxon>
        <taxon>Myrtoideae</taxon>
        <taxon>Eucalypteae</taxon>
        <taxon>Eucalyptus</taxon>
    </lineage>
</organism>
<dbReference type="GO" id="GO:1905582">
    <property type="term" value="P:response to mannose"/>
    <property type="evidence" value="ECO:0007669"/>
    <property type="project" value="EnsemblPlants"/>
</dbReference>